<reference evidence="10" key="1">
    <citation type="submission" date="2023-01" db="EMBL/GenBank/DDBJ databases">
        <title>Metagenome sequencing of chrysophaentin producing Chrysophaeum taylorii.</title>
        <authorList>
            <person name="Davison J."/>
            <person name="Bewley C."/>
        </authorList>
    </citation>
    <scope>NUCLEOTIDE SEQUENCE</scope>
    <source>
        <strain evidence="10">NIES-1699</strain>
    </source>
</reference>
<evidence type="ECO:0000313" key="11">
    <source>
        <dbReference type="Proteomes" id="UP001230188"/>
    </source>
</evidence>
<dbReference type="AlphaFoldDB" id="A0AAD7XPN9"/>
<gene>
    <name evidence="10" type="ORF">CTAYLR_008420</name>
</gene>
<dbReference type="EMBL" id="JAQMWT010000148">
    <property type="protein sequence ID" value="KAJ8609176.1"/>
    <property type="molecule type" value="Genomic_DNA"/>
</dbReference>
<keyword evidence="6 8" id="KW-0472">Membrane</keyword>
<dbReference type="PANTHER" id="PTHR12226:SF2">
    <property type="entry name" value="MANNOSE-P-DOLICHOL UTILIZATION DEFECT 1 PROTEIN"/>
    <property type="match status" value="1"/>
</dbReference>
<dbReference type="Proteomes" id="UP001230188">
    <property type="component" value="Unassembled WGS sequence"/>
</dbReference>
<evidence type="ECO:0000256" key="3">
    <source>
        <dbReference type="ARBA" id="ARBA00022692"/>
    </source>
</evidence>
<dbReference type="PANTHER" id="PTHR12226">
    <property type="entry name" value="MANNOSE-P-DOLICHOL UTILIZATION DEFECT 1 LEC35 -RELATED"/>
    <property type="match status" value="1"/>
</dbReference>
<sequence>MLGGVVRRLEYYAPCALFVLSKVLGYLVIAGSLGFKLPQIAGMWRHRSAEGLSLVSCELDVLVFVASLGYSLRRRLPISEFGEQASVLVQNLVILSFVWRFAEATTRARMCGAVAAALAACMAISFIPRHLVLVLPAFATVASLASRVPQIVANATQRHTGQLAVSTCGLNVAGALARVLTTLGGSRDLVMLASYALSFLLNGTIFIQILWYRKNTNLALQNKLKHS</sequence>
<comment type="caution">
    <text evidence="10">The sequence shown here is derived from an EMBL/GenBank/DDBJ whole genome shotgun (WGS) entry which is preliminary data.</text>
</comment>
<evidence type="ECO:0000256" key="4">
    <source>
        <dbReference type="ARBA" id="ARBA00022737"/>
    </source>
</evidence>
<comment type="similarity">
    <text evidence="7 8">Belongs to the MPDU1 (TC 2.A.43.3) family.</text>
</comment>
<dbReference type="SMART" id="SM00679">
    <property type="entry name" value="CTNS"/>
    <property type="match status" value="2"/>
</dbReference>
<name>A0AAD7XPN9_9STRA</name>
<evidence type="ECO:0000256" key="6">
    <source>
        <dbReference type="ARBA" id="ARBA00023136"/>
    </source>
</evidence>
<accession>A0AAD7XPN9</accession>
<feature type="transmembrane region" description="Helical" evidence="9">
    <location>
        <begin position="12"/>
        <end position="33"/>
    </location>
</feature>
<feature type="transmembrane region" description="Helical" evidence="9">
    <location>
        <begin position="192"/>
        <end position="212"/>
    </location>
</feature>
<organism evidence="10 11">
    <name type="scientific">Chrysophaeum taylorii</name>
    <dbReference type="NCBI Taxonomy" id="2483200"/>
    <lineage>
        <taxon>Eukaryota</taxon>
        <taxon>Sar</taxon>
        <taxon>Stramenopiles</taxon>
        <taxon>Ochrophyta</taxon>
        <taxon>Pelagophyceae</taxon>
        <taxon>Pelagomonadales</taxon>
        <taxon>Pelagomonadaceae</taxon>
        <taxon>Chrysophaeum</taxon>
    </lineage>
</organism>
<evidence type="ECO:0000256" key="8">
    <source>
        <dbReference type="PIRNR" id="PIRNR023381"/>
    </source>
</evidence>
<keyword evidence="2" id="KW-0813">Transport</keyword>
<evidence type="ECO:0000256" key="5">
    <source>
        <dbReference type="ARBA" id="ARBA00022989"/>
    </source>
</evidence>
<keyword evidence="3 8" id="KW-0812">Transmembrane</keyword>
<evidence type="ECO:0000256" key="2">
    <source>
        <dbReference type="ARBA" id="ARBA00022448"/>
    </source>
</evidence>
<feature type="transmembrane region" description="Helical" evidence="9">
    <location>
        <begin position="114"/>
        <end position="142"/>
    </location>
</feature>
<evidence type="ECO:0000256" key="9">
    <source>
        <dbReference type="SAM" id="Phobius"/>
    </source>
</evidence>
<dbReference type="Gene3D" id="1.20.1280.290">
    <property type="match status" value="2"/>
</dbReference>
<dbReference type="PIRSF" id="PIRSF023381">
    <property type="entry name" value="MannP-dilichol_defect-1p"/>
    <property type="match status" value="1"/>
</dbReference>
<dbReference type="InterPro" id="IPR016817">
    <property type="entry name" value="MannP-dilichol_defect-1"/>
</dbReference>
<protein>
    <recommendedName>
        <fullName evidence="8">Mannose-P-dolichol utilization defect 1 protein homolog</fullName>
    </recommendedName>
</protein>
<proteinExistence type="inferred from homology"/>
<dbReference type="GO" id="GO:0016020">
    <property type="term" value="C:membrane"/>
    <property type="evidence" value="ECO:0007669"/>
    <property type="project" value="UniProtKB-SubCell"/>
</dbReference>
<keyword evidence="5 8" id="KW-1133">Transmembrane helix</keyword>
<dbReference type="Pfam" id="PF04193">
    <property type="entry name" value="PQ-loop"/>
    <property type="match status" value="2"/>
</dbReference>
<keyword evidence="11" id="KW-1185">Reference proteome</keyword>
<evidence type="ECO:0000313" key="10">
    <source>
        <dbReference type="EMBL" id="KAJ8609176.1"/>
    </source>
</evidence>
<evidence type="ECO:0000256" key="7">
    <source>
        <dbReference type="ARBA" id="ARBA00038475"/>
    </source>
</evidence>
<dbReference type="InterPro" id="IPR006603">
    <property type="entry name" value="PQ-loop_rpt"/>
</dbReference>
<evidence type="ECO:0000256" key="1">
    <source>
        <dbReference type="ARBA" id="ARBA00004141"/>
    </source>
</evidence>
<comment type="subcellular location">
    <subcellularLocation>
        <location evidence="1 8">Membrane</location>
        <topology evidence="1 8">Multi-pass membrane protein</topology>
    </subcellularLocation>
</comment>
<keyword evidence="4" id="KW-0677">Repeat</keyword>